<name>A0ABV1EA70_9FIRM</name>
<evidence type="ECO:0000256" key="4">
    <source>
        <dbReference type="ARBA" id="ARBA00001947"/>
    </source>
</evidence>
<organism evidence="12 13">
    <name type="scientific">Pseudoflavonifractor intestinihominis</name>
    <dbReference type="NCBI Taxonomy" id="3133171"/>
    <lineage>
        <taxon>Bacteria</taxon>
        <taxon>Bacillati</taxon>
        <taxon>Bacillota</taxon>
        <taxon>Clostridia</taxon>
        <taxon>Eubacteriales</taxon>
        <taxon>Oscillospiraceae</taxon>
        <taxon>Pseudoflavonifractor</taxon>
    </lineage>
</organism>
<dbReference type="EMBL" id="JBBMFK010000021">
    <property type="protein sequence ID" value="MEQ2444207.1"/>
    <property type="molecule type" value="Genomic_DNA"/>
</dbReference>
<dbReference type="Pfam" id="PF00834">
    <property type="entry name" value="Ribul_P_3_epim"/>
    <property type="match status" value="1"/>
</dbReference>
<protein>
    <recommendedName>
        <fullName evidence="7 10">Ribulose-phosphate 3-epimerase</fullName>
        <ecNumber evidence="7 10">5.1.3.1</ecNumber>
    </recommendedName>
</protein>
<dbReference type="SUPFAM" id="SSF51366">
    <property type="entry name" value="Ribulose-phoshate binding barrel"/>
    <property type="match status" value="1"/>
</dbReference>
<accession>A0ABV1EA70</accession>
<comment type="cofactor">
    <cofactor evidence="10">
        <name>a divalent metal cation</name>
        <dbReference type="ChEBI" id="CHEBI:60240"/>
    </cofactor>
    <text evidence="10">Binds 1 divalent metal cation per subunit.</text>
</comment>
<dbReference type="PIRSF" id="PIRSF001461">
    <property type="entry name" value="RPE"/>
    <property type="match status" value="1"/>
</dbReference>
<comment type="pathway">
    <text evidence="10">Carbohydrate degradation.</text>
</comment>
<evidence type="ECO:0000256" key="2">
    <source>
        <dbReference type="ARBA" id="ARBA00001936"/>
    </source>
</evidence>
<evidence type="ECO:0000256" key="11">
    <source>
        <dbReference type="PIRNR" id="PIRNR001461"/>
    </source>
</evidence>
<comment type="function">
    <text evidence="10">Catalyzes the reversible epimerization of D-ribulose 5-phosphate to D-xylulose 5-phosphate.</text>
</comment>
<keyword evidence="9 10" id="KW-0413">Isomerase</keyword>
<dbReference type="InterPro" id="IPR000056">
    <property type="entry name" value="Ribul_P_3_epim-like"/>
</dbReference>
<dbReference type="Proteomes" id="UP001464378">
    <property type="component" value="Unassembled WGS sequence"/>
</dbReference>
<feature type="binding site" evidence="10">
    <location>
        <position position="63"/>
    </location>
    <ligand>
        <name>substrate</name>
    </ligand>
</feature>
<keyword evidence="13" id="KW-1185">Reference proteome</keyword>
<dbReference type="RefSeq" id="WP_294520254.1">
    <property type="nucleotide sequence ID" value="NZ_JBBMFK010000021.1"/>
</dbReference>
<comment type="cofactor">
    <cofactor evidence="5">
        <name>Fe(2+)</name>
        <dbReference type="ChEBI" id="CHEBI:29033"/>
    </cofactor>
</comment>
<feature type="binding site" evidence="10">
    <location>
        <position position="30"/>
    </location>
    <ligand>
        <name>a divalent metal cation</name>
        <dbReference type="ChEBI" id="CHEBI:60240"/>
    </ligand>
</feature>
<dbReference type="InterPro" id="IPR013785">
    <property type="entry name" value="Aldolase_TIM"/>
</dbReference>
<evidence type="ECO:0000256" key="8">
    <source>
        <dbReference type="ARBA" id="ARBA00022723"/>
    </source>
</evidence>
<gene>
    <name evidence="10 12" type="primary">rpe</name>
    <name evidence="12" type="ORF">WMO64_12110</name>
</gene>
<evidence type="ECO:0000256" key="3">
    <source>
        <dbReference type="ARBA" id="ARBA00001941"/>
    </source>
</evidence>
<comment type="caution">
    <text evidence="12">The sequence shown here is derived from an EMBL/GenBank/DDBJ whole genome shotgun (WGS) entry which is preliminary data.</text>
</comment>
<dbReference type="PROSITE" id="PS01086">
    <property type="entry name" value="RIBUL_P_3_EPIMER_2"/>
    <property type="match status" value="1"/>
</dbReference>
<dbReference type="HAMAP" id="MF_02227">
    <property type="entry name" value="RPE"/>
    <property type="match status" value="1"/>
</dbReference>
<feature type="binding site" evidence="10">
    <location>
        <position position="7"/>
    </location>
    <ligand>
        <name>substrate</name>
    </ligand>
</feature>
<feature type="binding site" evidence="10">
    <location>
        <position position="32"/>
    </location>
    <ligand>
        <name>a divalent metal cation</name>
        <dbReference type="ChEBI" id="CHEBI:60240"/>
    </ligand>
</feature>
<evidence type="ECO:0000313" key="13">
    <source>
        <dbReference type="Proteomes" id="UP001464378"/>
    </source>
</evidence>
<dbReference type="InterPro" id="IPR011060">
    <property type="entry name" value="RibuloseP-bd_barrel"/>
</dbReference>
<feature type="binding site" evidence="10">
    <location>
        <begin position="175"/>
        <end position="177"/>
    </location>
    <ligand>
        <name>substrate</name>
    </ligand>
</feature>
<dbReference type="InterPro" id="IPR026019">
    <property type="entry name" value="Ribul_P_3_epim"/>
</dbReference>
<proteinExistence type="inferred from homology"/>
<evidence type="ECO:0000256" key="6">
    <source>
        <dbReference type="ARBA" id="ARBA00009541"/>
    </source>
</evidence>
<comment type="catalytic activity">
    <reaction evidence="1 10 11">
        <text>D-ribulose 5-phosphate = D-xylulose 5-phosphate</text>
        <dbReference type="Rhea" id="RHEA:13677"/>
        <dbReference type="ChEBI" id="CHEBI:57737"/>
        <dbReference type="ChEBI" id="CHEBI:58121"/>
        <dbReference type="EC" id="5.1.3.1"/>
    </reaction>
</comment>
<comment type="cofactor">
    <cofactor evidence="2">
        <name>Mn(2+)</name>
        <dbReference type="ChEBI" id="CHEBI:29035"/>
    </cofactor>
</comment>
<evidence type="ECO:0000256" key="1">
    <source>
        <dbReference type="ARBA" id="ARBA00001782"/>
    </source>
</evidence>
<dbReference type="Gene3D" id="3.20.20.70">
    <property type="entry name" value="Aldolase class I"/>
    <property type="match status" value="1"/>
</dbReference>
<feature type="binding site" evidence="10">
    <location>
        <begin position="197"/>
        <end position="198"/>
    </location>
    <ligand>
        <name>substrate</name>
    </ligand>
</feature>
<feature type="binding site" evidence="10">
    <location>
        <position position="63"/>
    </location>
    <ligand>
        <name>a divalent metal cation</name>
        <dbReference type="ChEBI" id="CHEBI:60240"/>
    </ligand>
</feature>
<comment type="similarity">
    <text evidence="6 10 11">Belongs to the ribulose-phosphate 3-epimerase family.</text>
</comment>
<evidence type="ECO:0000256" key="10">
    <source>
        <dbReference type="HAMAP-Rule" id="MF_02227"/>
    </source>
</evidence>
<dbReference type="NCBIfam" id="TIGR01163">
    <property type="entry name" value="rpe"/>
    <property type="match status" value="1"/>
</dbReference>
<evidence type="ECO:0000256" key="5">
    <source>
        <dbReference type="ARBA" id="ARBA00001954"/>
    </source>
</evidence>
<keyword evidence="10 11" id="KW-0119">Carbohydrate metabolism</keyword>
<feature type="active site" description="Proton donor" evidence="10">
    <location>
        <position position="175"/>
    </location>
</feature>
<comment type="cofactor">
    <cofactor evidence="3">
        <name>Co(2+)</name>
        <dbReference type="ChEBI" id="CHEBI:48828"/>
    </cofactor>
</comment>
<dbReference type="PROSITE" id="PS01085">
    <property type="entry name" value="RIBUL_P_3_EPIMER_1"/>
    <property type="match status" value="1"/>
</dbReference>
<feature type="binding site" evidence="10">
    <location>
        <begin position="142"/>
        <end position="145"/>
    </location>
    <ligand>
        <name>substrate</name>
    </ligand>
</feature>
<dbReference type="PANTHER" id="PTHR11749">
    <property type="entry name" value="RIBULOSE-5-PHOSPHATE-3-EPIMERASE"/>
    <property type="match status" value="1"/>
</dbReference>
<dbReference type="CDD" id="cd00429">
    <property type="entry name" value="RPE"/>
    <property type="match status" value="1"/>
</dbReference>
<evidence type="ECO:0000256" key="9">
    <source>
        <dbReference type="ARBA" id="ARBA00023235"/>
    </source>
</evidence>
<feature type="binding site" evidence="10">
    <location>
        <position position="175"/>
    </location>
    <ligand>
        <name>a divalent metal cation</name>
        <dbReference type="ChEBI" id="CHEBI:60240"/>
    </ligand>
</feature>
<evidence type="ECO:0000313" key="12">
    <source>
        <dbReference type="EMBL" id="MEQ2444207.1"/>
    </source>
</evidence>
<feature type="active site" description="Proton acceptor" evidence="10">
    <location>
        <position position="32"/>
    </location>
</feature>
<keyword evidence="8 10" id="KW-0479">Metal-binding</keyword>
<dbReference type="EC" id="5.1.3.1" evidence="7 10"/>
<sequence>MIKIAPSLLSADFANLQRDIERVPNADWLHVDVMDGMFVPNITIGVPVVKSLRACTDKFLDVHLMIEKPERYIDAFAKAGADLLSVHLEADLPPAIHRALDRMEENGVKKGIVLRPITGAEAVIPYLERGLDLILVMTVEPGFGGQAFMADMLPKLEAIRGYIERYCPGCHLEVDGGIDPATAPLAVKAGANVLVAGSAVFGKPDPAAAVEALRAAGM</sequence>
<reference evidence="12 13" key="1">
    <citation type="submission" date="2024-03" db="EMBL/GenBank/DDBJ databases">
        <title>Human intestinal bacterial collection.</title>
        <authorList>
            <person name="Pauvert C."/>
            <person name="Hitch T.C.A."/>
            <person name="Clavel T."/>
        </authorList>
    </citation>
    <scope>NUCLEOTIDE SEQUENCE [LARGE SCALE GENOMIC DNA]</scope>
    <source>
        <strain evidence="12 13">CLA-AP-H29</strain>
    </source>
</reference>
<dbReference type="GO" id="GO:0004750">
    <property type="term" value="F:D-ribulose-phosphate 3-epimerase activity"/>
    <property type="evidence" value="ECO:0007669"/>
    <property type="project" value="UniProtKB-EC"/>
</dbReference>
<evidence type="ECO:0000256" key="7">
    <source>
        <dbReference type="ARBA" id="ARBA00013188"/>
    </source>
</evidence>
<dbReference type="NCBIfam" id="NF004076">
    <property type="entry name" value="PRK05581.1-4"/>
    <property type="match status" value="1"/>
</dbReference>
<comment type="cofactor">
    <cofactor evidence="4">
        <name>Zn(2+)</name>
        <dbReference type="ChEBI" id="CHEBI:29105"/>
    </cofactor>
</comment>